<feature type="domain" description="PucR C-terminal helix-turn-helix" evidence="2">
    <location>
        <begin position="285"/>
        <end position="333"/>
    </location>
</feature>
<dbReference type="Gene3D" id="1.10.10.2840">
    <property type="entry name" value="PucR C-terminal helix-turn-helix domain"/>
    <property type="match status" value="1"/>
</dbReference>
<dbReference type="InterPro" id="IPR025736">
    <property type="entry name" value="PucR_C-HTH_dom"/>
</dbReference>
<dbReference type="EMBL" id="FNSO01000004">
    <property type="protein sequence ID" value="SEC50103.1"/>
    <property type="molecule type" value="Genomic_DNA"/>
</dbReference>
<dbReference type="PANTHER" id="PTHR33744:SF7">
    <property type="entry name" value="PUCR FAMILY TRANSCRIPTIONAL REGULATOR"/>
    <property type="match status" value="1"/>
</dbReference>
<dbReference type="InterPro" id="IPR051448">
    <property type="entry name" value="CdaR-like_regulators"/>
</dbReference>
<organism evidence="3 4">
    <name type="scientific">Amycolatopsis tolypomycina</name>
    <dbReference type="NCBI Taxonomy" id="208445"/>
    <lineage>
        <taxon>Bacteria</taxon>
        <taxon>Bacillati</taxon>
        <taxon>Actinomycetota</taxon>
        <taxon>Actinomycetes</taxon>
        <taxon>Pseudonocardiales</taxon>
        <taxon>Pseudonocardiaceae</taxon>
        <taxon>Amycolatopsis</taxon>
    </lineage>
</organism>
<accession>A0A1H4T0V5</accession>
<evidence type="ECO:0000259" key="2">
    <source>
        <dbReference type="Pfam" id="PF13556"/>
    </source>
</evidence>
<dbReference type="InterPro" id="IPR042070">
    <property type="entry name" value="PucR_C-HTH_sf"/>
</dbReference>
<name>A0A1H4T0V5_9PSEU</name>
<protein>
    <submittedName>
        <fullName evidence="3">PucR C-terminal helix-turn-helix domain-containing protein</fullName>
    </submittedName>
</protein>
<reference evidence="4" key="1">
    <citation type="submission" date="2016-10" db="EMBL/GenBank/DDBJ databases">
        <authorList>
            <person name="Varghese N."/>
            <person name="Submissions S."/>
        </authorList>
    </citation>
    <scope>NUCLEOTIDE SEQUENCE [LARGE SCALE GENOMIC DNA]</scope>
    <source>
        <strain evidence="4">DSM 44544</strain>
    </source>
</reference>
<keyword evidence="4" id="KW-1185">Reference proteome</keyword>
<dbReference type="Proteomes" id="UP000199622">
    <property type="component" value="Unassembled WGS sequence"/>
</dbReference>
<dbReference type="Pfam" id="PF13556">
    <property type="entry name" value="HTH_30"/>
    <property type="match status" value="1"/>
</dbReference>
<evidence type="ECO:0000313" key="4">
    <source>
        <dbReference type="Proteomes" id="UP000199622"/>
    </source>
</evidence>
<dbReference type="STRING" id="208445.SAMN04489727_3984"/>
<evidence type="ECO:0000313" key="3">
    <source>
        <dbReference type="EMBL" id="SEC50103.1"/>
    </source>
</evidence>
<dbReference type="RefSeq" id="WP_143060647.1">
    <property type="nucleotide sequence ID" value="NZ_FNSO01000004.1"/>
</dbReference>
<dbReference type="AlphaFoldDB" id="A0A1H4T0V5"/>
<feature type="region of interest" description="Disordered" evidence="1">
    <location>
        <begin position="1"/>
        <end position="22"/>
    </location>
</feature>
<evidence type="ECO:0000256" key="1">
    <source>
        <dbReference type="SAM" id="MobiDB-lite"/>
    </source>
</evidence>
<proteinExistence type="predicted"/>
<dbReference type="PANTHER" id="PTHR33744">
    <property type="entry name" value="CARBOHYDRATE DIACID REGULATOR"/>
    <property type="match status" value="1"/>
</dbReference>
<dbReference type="OrthoDB" id="4571023at2"/>
<gene>
    <name evidence="3" type="ORF">SAMN04489727_3984</name>
</gene>
<sequence>MSVNKTISPVAAGPSNHAADVQTPRKTVVRHVLPLFSDVLSDGFVLDVLAARRVGHTWAESGRGLERLLEAVQKLTADLVDKALNRPDLRDSGTRCLAAQRISELGNRILVELTRGFAEAGTTAPDHEEPTRRKQAELLLSGAATPAADRTYAVVAVATAELDPAVVDEAFRAHAGEDTLTLLADGGGHVLVPAPDKADAVHRTGKVLDALGGTARAALVWPGNRSVSACRSVADDILAEATSLEFAPAVHVLDDVLLEFAAAHEPVVSNALLKVIQPLLAQPVLWETLQVLLAEDGNRGKAAERLIVHRSTVDYRLQRIGQLTGHSPCTVRGLRLLATASAMHRLAELRRSAA</sequence>